<dbReference type="AlphaFoldDB" id="A0A220UE51"/>
<feature type="transmembrane region" description="Helical" evidence="1">
    <location>
        <begin position="251"/>
        <end position="284"/>
    </location>
</feature>
<reference evidence="3" key="1">
    <citation type="submission" date="2017-07" db="EMBL/GenBank/DDBJ databases">
        <title>Brachybacterium sp. VR2415.</title>
        <authorList>
            <person name="Tak E.J."/>
            <person name="Bae J.-W."/>
        </authorList>
    </citation>
    <scope>NUCLEOTIDE SEQUENCE [LARGE SCALE GENOMIC DNA]</scope>
    <source>
        <strain evidence="3">VR2415</strain>
    </source>
</reference>
<feature type="transmembrane region" description="Helical" evidence="1">
    <location>
        <begin position="29"/>
        <end position="57"/>
    </location>
</feature>
<feature type="transmembrane region" description="Helical" evidence="1">
    <location>
        <begin position="77"/>
        <end position="100"/>
    </location>
</feature>
<evidence type="ECO:0000313" key="2">
    <source>
        <dbReference type="EMBL" id="ASK65993.1"/>
    </source>
</evidence>
<dbReference type="Proteomes" id="UP000198398">
    <property type="component" value="Chromosome"/>
</dbReference>
<gene>
    <name evidence="2" type="ORF">CFK39_09350</name>
</gene>
<dbReference type="OrthoDB" id="2680086at2"/>
<feature type="transmembrane region" description="Helical" evidence="1">
    <location>
        <begin position="121"/>
        <end position="146"/>
    </location>
</feature>
<protein>
    <submittedName>
        <fullName evidence="2">CAAX protease</fullName>
    </submittedName>
</protein>
<dbReference type="EMBL" id="CP022316">
    <property type="protein sequence ID" value="ASK65993.1"/>
    <property type="molecule type" value="Genomic_DNA"/>
</dbReference>
<dbReference type="KEGG" id="brv:CFK39_09350"/>
<keyword evidence="2" id="KW-0645">Protease</keyword>
<feature type="transmembrane region" description="Helical" evidence="1">
    <location>
        <begin position="304"/>
        <end position="325"/>
    </location>
</feature>
<feature type="transmembrane region" description="Helical" evidence="1">
    <location>
        <begin position="200"/>
        <end position="220"/>
    </location>
</feature>
<feature type="transmembrane region" description="Helical" evidence="1">
    <location>
        <begin position="166"/>
        <end position="188"/>
    </location>
</feature>
<evidence type="ECO:0000256" key="1">
    <source>
        <dbReference type="SAM" id="Phobius"/>
    </source>
</evidence>
<accession>A0A220UE51</accession>
<organism evidence="2 3">
    <name type="scientific">Brachybacterium avium</name>
    <dbReference type="NCBI Taxonomy" id="2017485"/>
    <lineage>
        <taxon>Bacteria</taxon>
        <taxon>Bacillati</taxon>
        <taxon>Actinomycetota</taxon>
        <taxon>Actinomycetes</taxon>
        <taxon>Micrococcales</taxon>
        <taxon>Dermabacteraceae</taxon>
        <taxon>Brachybacterium</taxon>
    </lineage>
</organism>
<dbReference type="GO" id="GO:0008233">
    <property type="term" value="F:peptidase activity"/>
    <property type="evidence" value="ECO:0007669"/>
    <property type="project" value="UniProtKB-KW"/>
</dbReference>
<sequence>MTPDHSLPATPFHRMATLRPAWAGWLRPLLTLAAAFIAYVVLISVVLVLTILVLALAPGVNVALGVTSGDPTSALDVALALAIGVMWLPAGIIGVRFGGWRPLGTACSVAARPRRDLLRSLGPWGIAMGVVVVAAAGIAGAVATAITGGNDGGAGATAGAAGATGSVPQLLLVTLIVLVLAPLQAAGLELTLRGIVMQALGTWLRGPLLPLLAASAVMLIGRELSAAVLLPALALGLASATLAWKSGGLELSILLVATVTAASQLVSAVGAGTGVGAGAAAVNAAAAAPGSSSAALATTASDSAALAGGITAAAALLLLTAVSVARISAREGVRLLEPVSRPAGEPAPAPVPY</sequence>
<evidence type="ECO:0000313" key="3">
    <source>
        <dbReference type="Proteomes" id="UP000198398"/>
    </source>
</evidence>
<keyword evidence="1" id="KW-0812">Transmembrane</keyword>
<dbReference type="RefSeq" id="WP_089065234.1">
    <property type="nucleotide sequence ID" value="NZ_CP022316.1"/>
</dbReference>
<proteinExistence type="predicted"/>
<name>A0A220UE51_9MICO</name>
<keyword evidence="3" id="KW-1185">Reference proteome</keyword>
<keyword evidence="1" id="KW-1133">Transmembrane helix</keyword>
<keyword evidence="1" id="KW-0472">Membrane</keyword>
<dbReference type="GO" id="GO:0006508">
    <property type="term" value="P:proteolysis"/>
    <property type="evidence" value="ECO:0007669"/>
    <property type="project" value="UniProtKB-KW"/>
</dbReference>
<keyword evidence="2" id="KW-0378">Hydrolase</keyword>